<evidence type="ECO:0000313" key="1">
    <source>
        <dbReference type="EMBL" id="KAI5651283.1"/>
    </source>
</evidence>
<proteinExistence type="predicted"/>
<keyword evidence="2" id="KW-1185">Reference proteome</keyword>
<dbReference type="EMBL" id="CM044708">
    <property type="protein sequence ID" value="KAI5651283.1"/>
    <property type="molecule type" value="Genomic_DNA"/>
</dbReference>
<accession>A0ACB9ZV09</accession>
<organism evidence="1 2">
    <name type="scientific">Catharanthus roseus</name>
    <name type="common">Madagascar periwinkle</name>
    <name type="synonym">Vinca rosea</name>
    <dbReference type="NCBI Taxonomy" id="4058"/>
    <lineage>
        <taxon>Eukaryota</taxon>
        <taxon>Viridiplantae</taxon>
        <taxon>Streptophyta</taxon>
        <taxon>Embryophyta</taxon>
        <taxon>Tracheophyta</taxon>
        <taxon>Spermatophyta</taxon>
        <taxon>Magnoliopsida</taxon>
        <taxon>eudicotyledons</taxon>
        <taxon>Gunneridae</taxon>
        <taxon>Pentapetalae</taxon>
        <taxon>asterids</taxon>
        <taxon>lamiids</taxon>
        <taxon>Gentianales</taxon>
        <taxon>Apocynaceae</taxon>
        <taxon>Rauvolfioideae</taxon>
        <taxon>Vinceae</taxon>
        <taxon>Catharanthinae</taxon>
        <taxon>Catharanthus</taxon>
    </lineage>
</organism>
<reference evidence="2" key="1">
    <citation type="journal article" date="2023" name="Nat. Plants">
        <title>Single-cell RNA sequencing provides a high-resolution roadmap for understanding the multicellular compartmentation of specialized metabolism.</title>
        <authorList>
            <person name="Sun S."/>
            <person name="Shen X."/>
            <person name="Li Y."/>
            <person name="Li Y."/>
            <person name="Wang S."/>
            <person name="Li R."/>
            <person name="Zhang H."/>
            <person name="Shen G."/>
            <person name="Guo B."/>
            <person name="Wei J."/>
            <person name="Xu J."/>
            <person name="St-Pierre B."/>
            <person name="Chen S."/>
            <person name="Sun C."/>
        </authorList>
    </citation>
    <scope>NUCLEOTIDE SEQUENCE [LARGE SCALE GENOMIC DNA]</scope>
</reference>
<sequence>MNKSIWSRLILNQLRHLTGPVSRHDSAGPHFFISAGVKTTTSRFFSASAGASPSRAQSQQYIRDLFFELEREKQREKEDRRRLGQDTADIDAEEFEDFLGVGPLIEKLEKEKVDEAKLNLYEERSDSDSEDEDERFTPEAERKLMDVFQKKFKRHSELLENFVNSENFDDAFKWMNRIDKFEQKHFRLRPEYRVIGELMNRMKVAEGKERFLLQQKLNRAMRMVEWKEAYDPNDPNNYGVIQNEQTGFSDELLGKTGFQRERQMIQGAEDDDDLEFDDTKEKDDILLEKLAAIDKKLEEKLGELDHTFGRKGKHLEEEIRDLAEERNSLTEKKRRPLYRKGFDVKLIDVNKTCKVTKGGQVMKYTAMLACGNYHGVVGYAKAKGPAIPIALQKAYEKCFHNLHYIERHEDHTIAHAVQTSYKKTKVYLWPAPTTTGMKAGRTVQTILNLAGFKNVKSKVVGSRNPHNTVKALFKALNAIETPKDVQEKFGRTHQTRAAPEDIVHVSGGVVVLKKKRSGRWSSSYLVALLLT</sequence>
<protein>
    <submittedName>
        <fullName evidence="1">Uncharacterized protein</fullName>
    </submittedName>
</protein>
<dbReference type="Proteomes" id="UP001060085">
    <property type="component" value="Linkage Group LG08"/>
</dbReference>
<comment type="caution">
    <text evidence="1">The sequence shown here is derived from an EMBL/GenBank/DDBJ whole genome shotgun (WGS) entry which is preliminary data.</text>
</comment>
<name>A0ACB9ZV09_CATRO</name>
<evidence type="ECO:0000313" key="2">
    <source>
        <dbReference type="Proteomes" id="UP001060085"/>
    </source>
</evidence>
<gene>
    <name evidence="1" type="ORF">M9H77_37288</name>
</gene>